<dbReference type="InterPro" id="IPR010930">
    <property type="entry name" value="Flg_bb/hook_C_dom"/>
</dbReference>
<dbReference type="Pfam" id="PF00460">
    <property type="entry name" value="Flg_bb_rod"/>
    <property type="match status" value="1"/>
</dbReference>
<dbReference type="PROSITE" id="PS00588">
    <property type="entry name" value="FLAGELLA_BB_ROD"/>
    <property type="match status" value="1"/>
</dbReference>
<dbReference type="PANTHER" id="PTHR30435">
    <property type="entry name" value="FLAGELLAR PROTEIN"/>
    <property type="match status" value="1"/>
</dbReference>
<evidence type="ECO:0000259" key="4">
    <source>
        <dbReference type="Pfam" id="PF06429"/>
    </source>
</evidence>
<dbReference type="GO" id="GO:0071978">
    <property type="term" value="P:bacterial-type flagellum-dependent swarming motility"/>
    <property type="evidence" value="ECO:0007669"/>
    <property type="project" value="TreeGrafter"/>
</dbReference>
<accession>U4QYR0</accession>
<dbReference type="Proteomes" id="UP000016860">
    <property type="component" value="Unassembled WGS sequence"/>
</dbReference>
<evidence type="ECO:0000313" key="7">
    <source>
        <dbReference type="Proteomes" id="UP000016860"/>
    </source>
</evidence>
<dbReference type="NCBIfam" id="TIGR03506">
    <property type="entry name" value="FlgEFG_subfam"/>
    <property type="match status" value="2"/>
</dbReference>
<evidence type="ECO:0000259" key="5">
    <source>
        <dbReference type="Pfam" id="PF22692"/>
    </source>
</evidence>
<dbReference type="InterPro" id="IPR020013">
    <property type="entry name" value="Flagellar_FlgE/F/G"/>
</dbReference>
<dbReference type="OrthoDB" id="9804559at2"/>
<dbReference type="Pfam" id="PF06429">
    <property type="entry name" value="Flg_bbr_C"/>
    <property type="match status" value="1"/>
</dbReference>
<dbReference type="InterPro" id="IPR053967">
    <property type="entry name" value="LlgE_F_G-like_D1"/>
</dbReference>
<dbReference type="InterPro" id="IPR001444">
    <property type="entry name" value="Flag_bb_rod_N"/>
</dbReference>
<keyword evidence="6" id="KW-0966">Cell projection</keyword>
<evidence type="ECO:0000256" key="2">
    <source>
        <dbReference type="RuleBase" id="RU362116"/>
    </source>
</evidence>
<dbReference type="PANTHER" id="PTHR30435:SF19">
    <property type="entry name" value="FLAGELLAR BASAL-BODY ROD PROTEIN FLGG"/>
    <property type="match status" value="1"/>
</dbReference>
<evidence type="ECO:0000259" key="3">
    <source>
        <dbReference type="Pfam" id="PF00460"/>
    </source>
</evidence>
<dbReference type="Pfam" id="PF22692">
    <property type="entry name" value="LlgE_F_G_D1"/>
    <property type="match status" value="1"/>
</dbReference>
<reference evidence="6 7" key="1">
    <citation type="journal article" date="2013" name="Genome Announc.">
        <title>Draft Genome Sequence of the Cellulolytic Bacterium Clostridium papyrosolvens C7 (ATCC 700395).</title>
        <authorList>
            <person name="Zepeda V."/>
            <person name="Dassa B."/>
            <person name="Borovok I."/>
            <person name="Lamed R."/>
            <person name="Bayer E.A."/>
            <person name="Cate J.H."/>
        </authorList>
    </citation>
    <scope>NUCLEOTIDE SEQUENCE [LARGE SCALE GENOMIC DNA]</scope>
    <source>
        <strain evidence="6 7">C7</strain>
    </source>
</reference>
<dbReference type="EMBL" id="ATAY01000072">
    <property type="protein sequence ID" value="EPR10098.1"/>
    <property type="molecule type" value="Genomic_DNA"/>
</dbReference>
<dbReference type="STRING" id="1330534.L323_14765"/>
<dbReference type="PATRIC" id="fig|1330534.3.peg.2927"/>
<comment type="subcellular location">
    <subcellularLocation>
        <location evidence="2">Bacterial flagellum basal body</location>
    </subcellularLocation>
</comment>
<dbReference type="InterPro" id="IPR037925">
    <property type="entry name" value="FlgE/F/G-like"/>
</dbReference>
<evidence type="ECO:0000313" key="6">
    <source>
        <dbReference type="EMBL" id="EPR10098.1"/>
    </source>
</evidence>
<name>U4QYR0_9FIRM</name>
<proteinExistence type="inferred from homology"/>
<keyword evidence="6" id="KW-0969">Cilium</keyword>
<comment type="caution">
    <text evidence="6">The sequence shown here is derived from an EMBL/GenBank/DDBJ whole genome shotgun (WGS) entry which is preliminary data.</text>
</comment>
<evidence type="ECO:0000256" key="1">
    <source>
        <dbReference type="ARBA" id="ARBA00009677"/>
    </source>
</evidence>
<keyword evidence="6" id="KW-0282">Flagellum</keyword>
<sequence>MMRALYTAGSGMKAQQFNVDVISNNLANVNTTGYKKERAEFKDLLYQTMDRAYVLNDAGKPVNLQVGHGTVVSSTVRNFENGTPEQTSSNLDFAIDGEGFFTIMGPQGNVQYTRDGSFKLSITEDGMKKLTTSDGYAVLDNSGEEILFDPEVNISELSVSPRGEMSYKDAEGVSVPMDQTIGMVIFPNKYALEAVGNNLYSRNSATGEPVQVSEDENAKSIMKQGFLESSNVQVVDEMVKLIVAQRAYEVSSKAIQSSDDMLQIANNLRR</sequence>
<feature type="domain" description="Flagellar basal-body/hook protein C-terminal" evidence="4">
    <location>
        <begin position="223"/>
        <end position="268"/>
    </location>
</feature>
<dbReference type="SUPFAM" id="SSF117143">
    <property type="entry name" value="Flagellar hook protein flgE"/>
    <property type="match status" value="1"/>
</dbReference>
<protein>
    <submittedName>
        <fullName evidence="6">Flagellar basal body rod protein FlgG</fullName>
    </submittedName>
</protein>
<dbReference type="AlphaFoldDB" id="U4QYR0"/>
<keyword evidence="2" id="KW-0975">Bacterial flagellum</keyword>
<gene>
    <name evidence="6" type="primary">flgG</name>
    <name evidence="6" type="ORF">L323_14765</name>
</gene>
<feature type="domain" description="Flagellar basal body rod protein N-terminal" evidence="3">
    <location>
        <begin position="5"/>
        <end position="35"/>
    </location>
</feature>
<feature type="domain" description="Flagellar hook protein FlgE/F/G-like D1" evidence="5">
    <location>
        <begin position="94"/>
        <end position="166"/>
    </location>
</feature>
<dbReference type="GO" id="GO:0009425">
    <property type="term" value="C:bacterial-type flagellum basal body"/>
    <property type="evidence" value="ECO:0007669"/>
    <property type="project" value="UniProtKB-SubCell"/>
</dbReference>
<dbReference type="RefSeq" id="WP_020816396.1">
    <property type="nucleotide sequence ID" value="NZ_ATAY01000072.1"/>
</dbReference>
<organism evidence="6 7">
    <name type="scientific">Ruminiclostridium papyrosolvens C7</name>
    <dbReference type="NCBI Taxonomy" id="1330534"/>
    <lineage>
        <taxon>Bacteria</taxon>
        <taxon>Bacillati</taxon>
        <taxon>Bacillota</taxon>
        <taxon>Clostridia</taxon>
        <taxon>Eubacteriales</taxon>
        <taxon>Oscillospiraceae</taxon>
        <taxon>Ruminiclostridium</taxon>
    </lineage>
</organism>
<dbReference type="InterPro" id="IPR019776">
    <property type="entry name" value="Flagellar_basal_body_rod_CS"/>
</dbReference>
<comment type="similarity">
    <text evidence="1 2">Belongs to the flagella basal body rod proteins family.</text>
</comment>